<gene>
    <name evidence="2" type="ORF">FN846DRAFT_52615</name>
</gene>
<dbReference type="SUPFAM" id="SSF57850">
    <property type="entry name" value="RING/U-box"/>
    <property type="match status" value="1"/>
</dbReference>
<dbReference type="AlphaFoldDB" id="A0A5J5ETT7"/>
<proteinExistence type="predicted"/>
<evidence type="ECO:0008006" key="4">
    <source>
        <dbReference type="Google" id="ProtNLM"/>
    </source>
</evidence>
<sequence length="357" mass="37279">QPFILNNLSSIKVKVNRYLFNPLHCKSPKTPVKMHQPDQPCASYLLGLPVEEPPAACDAVIVATATAVSMRPLAGLPTIKMTEAPPQTSTEPESVEPADKLDSERTVAAADPASEPPSPEAAAAAEATAPPTTSPAPESVETAIQAEEPDSRSPSETGADPASEASLTDVPATDATEVYPEPTSTATNAQESVEPTLPAPSAPPERTTPALEPSPLEAATTEATETPPQTTATSTTTTNAESAELTFPSDDLASETASSGCESSPPSVAAEASPGPEKTPPSRSLSQEASKPAFRCRCDPNDPSESRSVQGSIMGLLPCGHRLHGKCYSGFLQAVWRLKCPDPGCRRFVEGWEVFDL</sequence>
<feature type="region of interest" description="Disordered" evidence="1">
    <location>
        <begin position="78"/>
        <end position="309"/>
    </location>
</feature>
<dbReference type="Proteomes" id="UP000326924">
    <property type="component" value="Unassembled WGS sequence"/>
</dbReference>
<evidence type="ECO:0000313" key="2">
    <source>
        <dbReference type="EMBL" id="KAA8903668.1"/>
    </source>
</evidence>
<feature type="compositionally biased region" description="Polar residues" evidence="1">
    <location>
        <begin position="182"/>
        <end position="193"/>
    </location>
</feature>
<keyword evidence="3" id="KW-1185">Reference proteome</keyword>
<feature type="non-terminal residue" evidence="2">
    <location>
        <position position="1"/>
    </location>
</feature>
<reference evidence="2 3" key="1">
    <citation type="submission" date="2019-09" db="EMBL/GenBank/DDBJ databases">
        <title>Draft genome of the ectomycorrhizal ascomycete Sphaerosporella brunnea.</title>
        <authorList>
            <consortium name="DOE Joint Genome Institute"/>
            <person name="Benucci G.M."/>
            <person name="Marozzi G."/>
            <person name="Antonielli L."/>
            <person name="Sanchez S."/>
            <person name="Marco P."/>
            <person name="Wang X."/>
            <person name="Falini L.B."/>
            <person name="Barry K."/>
            <person name="Haridas S."/>
            <person name="Lipzen A."/>
            <person name="Labutti K."/>
            <person name="Grigoriev I.V."/>
            <person name="Murat C."/>
            <person name="Martin F."/>
            <person name="Albertini E."/>
            <person name="Donnini D."/>
            <person name="Bonito G."/>
        </authorList>
    </citation>
    <scope>NUCLEOTIDE SEQUENCE [LARGE SCALE GENOMIC DNA]</scope>
    <source>
        <strain evidence="2 3">Sb_GMNB300</strain>
    </source>
</reference>
<dbReference type="EMBL" id="VXIS01000115">
    <property type="protein sequence ID" value="KAA8903668.1"/>
    <property type="molecule type" value="Genomic_DNA"/>
</dbReference>
<organism evidence="2 3">
    <name type="scientific">Sphaerosporella brunnea</name>
    <dbReference type="NCBI Taxonomy" id="1250544"/>
    <lineage>
        <taxon>Eukaryota</taxon>
        <taxon>Fungi</taxon>
        <taxon>Dikarya</taxon>
        <taxon>Ascomycota</taxon>
        <taxon>Pezizomycotina</taxon>
        <taxon>Pezizomycetes</taxon>
        <taxon>Pezizales</taxon>
        <taxon>Pyronemataceae</taxon>
        <taxon>Sphaerosporella</taxon>
    </lineage>
</organism>
<evidence type="ECO:0000313" key="3">
    <source>
        <dbReference type="Proteomes" id="UP000326924"/>
    </source>
</evidence>
<feature type="compositionally biased region" description="Low complexity" evidence="1">
    <location>
        <begin position="213"/>
        <end position="246"/>
    </location>
</feature>
<dbReference type="InParanoid" id="A0A5J5ETT7"/>
<comment type="caution">
    <text evidence="2">The sequence shown here is derived from an EMBL/GenBank/DDBJ whole genome shotgun (WGS) entry which is preliminary data.</text>
</comment>
<evidence type="ECO:0000256" key="1">
    <source>
        <dbReference type="SAM" id="MobiDB-lite"/>
    </source>
</evidence>
<feature type="compositionally biased region" description="Low complexity" evidence="1">
    <location>
        <begin position="262"/>
        <end position="276"/>
    </location>
</feature>
<accession>A0A5J5ETT7</accession>
<feature type="compositionally biased region" description="Low complexity" evidence="1">
    <location>
        <begin position="120"/>
        <end position="139"/>
    </location>
</feature>
<protein>
    <recommendedName>
        <fullName evidence="4">RING-type domain-containing protein</fullName>
    </recommendedName>
</protein>
<name>A0A5J5ETT7_9PEZI</name>